<evidence type="ECO:0000259" key="1">
    <source>
        <dbReference type="Pfam" id="PF08751"/>
    </source>
</evidence>
<feature type="domain" description="TrwC relaxase" evidence="1">
    <location>
        <begin position="2"/>
        <end position="59"/>
    </location>
</feature>
<keyword evidence="3" id="KW-1185">Reference proteome</keyword>
<organism evidence="2 3">
    <name type="scientific">Mycolicibacterium chlorophenolicum</name>
    <dbReference type="NCBI Taxonomy" id="37916"/>
    <lineage>
        <taxon>Bacteria</taxon>
        <taxon>Bacillati</taxon>
        <taxon>Actinomycetota</taxon>
        <taxon>Actinomycetes</taxon>
        <taxon>Mycobacteriales</taxon>
        <taxon>Mycobacteriaceae</taxon>
        <taxon>Mycolicibacterium</taxon>
    </lineage>
</organism>
<gene>
    <name evidence="2" type="ORF">MCHLDSM_04243</name>
</gene>
<comment type="caution">
    <text evidence="2">The sequence shown here is derived from an EMBL/GenBank/DDBJ whole genome shotgun (WGS) entry which is preliminary data.</text>
</comment>
<accession>A0A0J6YG65</accession>
<evidence type="ECO:0000313" key="2">
    <source>
        <dbReference type="EMBL" id="KMO71871.1"/>
    </source>
</evidence>
<dbReference type="Proteomes" id="UP000036513">
    <property type="component" value="Unassembled WGS sequence"/>
</dbReference>
<dbReference type="AlphaFoldDB" id="A0A0J6YG65"/>
<dbReference type="EMBL" id="JYNL01000050">
    <property type="protein sequence ID" value="KMO71871.1"/>
    <property type="molecule type" value="Genomic_DNA"/>
</dbReference>
<protein>
    <submittedName>
        <fullName evidence="2">TrwC relaxase</fullName>
    </submittedName>
</protein>
<sequence length="68" mass="6945">MKSVSALWAIAPLSVAEQIEAAHDAAVADVLEWLQDQAAFTRTGAGGVAQVDTEGLAVSTRSGTTMTA</sequence>
<dbReference type="Pfam" id="PF08751">
    <property type="entry name" value="TrwC"/>
    <property type="match status" value="1"/>
</dbReference>
<dbReference type="STRING" id="37916.MCHLDSM_04243"/>
<name>A0A0J6YG65_9MYCO</name>
<reference evidence="2 3" key="1">
    <citation type="journal article" date="2015" name="Genome Biol. Evol.">
        <title>Characterization of Three Mycobacterium spp. with Potential Use in Bioremediation by Genome Sequencing and Comparative Genomics.</title>
        <authorList>
            <person name="Das S."/>
            <person name="Pettersson B.M."/>
            <person name="Behra P.R."/>
            <person name="Ramesh M."/>
            <person name="Dasgupta S."/>
            <person name="Bhattacharya A."/>
            <person name="Kirsebom L.A."/>
        </authorList>
    </citation>
    <scope>NUCLEOTIDE SEQUENCE [LARGE SCALE GENOMIC DNA]</scope>
    <source>
        <strain evidence="2 3">DSM 43826</strain>
    </source>
</reference>
<dbReference type="InterPro" id="IPR014862">
    <property type="entry name" value="TrwC"/>
</dbReference>
<proteinExistence type="predicted"/>
<evidence type="ECO:0000313" key="3">
    <source>
        <dbReference type="Proteomes" id="UP000036513"/>
    </source>
</evidence>
<dbReference type="PATRIC" id="fig|37916.4.peg.4220"/>
<dbReference type="SUPFAM" id="SSF55464">
    <property type="entry name" value="Origin of replication-binding domain, RBD-like"/>
    <property type="match status" value="1"/>
</dbReference>